<evidence type="ECO:0000313" key="1">
    <source>
        <dbReference type="EMBL" id="CAI9284230.1"/>
    </source>
</evidence>
<proteinExistence type="predicted"/>
<reference evidence="1" key="1">
    <citation type="submission" date="2023-04" db="EMBL/GenBank/DDBJ databases">
        <authorList>
            <person name="Vijverberg K."/>
            <person name="Xiong W."/>
            <person name="Schranz E."/>
        </authorList>
    </citation>
    <scope>NUCLEOTIDE SEQUENCE</scope>
</reference>
<keyword evidence="2" id="KW-1185">Reference proteome</keyword>
<name>A0AA36E7J7_LACSI</name>
<gene>
    <name evidence="1" type="ORF">LSALG_LOCUS23773</name>
</gene>
<evidence type="ECO:0000313" key="2">
    <source>
        <dbReference type="Proteomes" id="UP001177003"/>
    </source>
</evidence>
<dbReference type="AlphaFoldDB" id="A0AA36E7J7"/>
<sequence length="201" mass="23560">MCKAEAKEKLEHEAQFTLESRKLLFMEWSFKSIQNEYVDMSSQYWREPVLSFELQNTQDSQLDPPITPKSFKFCSFVKVVNVPYTGSGTDHLLFTFYLKHMKAQYKTWSTSKITTVKVTGPIEIDNFPNTKFKVVRGSSSQVHEFTLVDLPCLNPYDWIMLYKLLLRDRKKYELFITRLKLTLVSYAKNVGKMDVEIVVVL</sequence>
<dbReference type="Proteomes" id="UP001177003">
    <property type="component" value="Chromosome 5"/>
</dbReference>
<dbReference type="EMBL" id="OX465081">
    <property type="protein sequence ID" value="CAI9284230.1"/>
    <property type="molecule type" value="Genomic_DNA"/>
</dbReference>
<accession>A0AA36E7J7</accession>
<organism evidence="1 2">
    <name type="scientific">Lactuca saligna</name>
    <name type="common">Willowleaf lettuce</name>
    <dbReference type="NCBI Taxonomy" id="75948"/>
    <lineage>
        <taxon>Eukaryota</taxon>
        <taxon>Viridiplantae</taxon>
        <taxon>Streptophyta</taxon>
        <taxon>Embryophyta</taxon>
        <taxon>Tracheophyta</taxon>
        <taxon>Spermatophyta</taxon>
        <taxon>Magnoliopsida</taxon>
        <taxon>eudicotyledons</taxon>
        <taxon>Gunneridae</taxon>
        <taxon>Pentapetalae</taxon>
        <taxon>asterids</taxon>
        <taxon>campanulids</taxon>
        <taxon>Asterales</taxon>
        <taxon>Asteraceae</taxon>
        <taxon>Cichorioideae</taxon>
        <taxon>Cichorieae</taxon>
        <taxon>Lactucinae</taxon>
        <taxon>Lactuca</taxon>
    </lineage>
</organism>
<protein>
    <submittedName>
        <fullName evidence="1">Uncharacterized protein</fullName>
    </submittedName>
</protein>